<dbReference type="Pfam" id="PF12796">
    <property type="entry name" value="Ank_2"/>
    <property type="match status" value="1"/>
</dbReference>
<keyword evidence="2 3" id="KW-0040">ANK repeat</keyword>
<dbReference type="PANTHER" id="PTHR24198">
    <property type="entry name" value="ANKYRIN REPEAT AND PROTEIN KINASE DOMAIN-CONTAINING PROTEIN"/>
    <property type="match status" value="1"/>
</dbReference>
<evidence type="ECO:0000256" key="2">
    <source>
        <dbReference type="ARBA" id="ARBA00023043"/>
    </source>
</evidence>
<proteinExistence type="predicted"/>
<evidence type="ECO:0000256" key="1">
    <source>
        <dbReference type="ARBA" id="ARBA00022737"/>
    </source>
</evidence>
<sequence length="1132" mass="125342">MSEAHSAVVLQKMSAKNWDDYRELISRWYISEKKTAPCIIEELQKPEHGFNVALYELKDRFATWRLRKNLSRPEQNVWSLSGSESEKNQLVFGSSAIDKLSVSFSSLMPESREGENMARAKSLVRTRGELDMEMLKLVLFQLSNNFITEEDYENVVRLTERLGLGSPSVIRALFGVATRDLTIAAILDKLFIAACKTYSLKLVEVVVKENKEVLAFYMMLALNVSIIKQDIRVAKIIIAADTESTIGQDLGKPTIRHGIGRVKVLEELVQCKNDQFTSALVELLIPKIALLQSFLERLLFRALEAGNASLAIKSIKCGADTCAKELPPVFAPLPDWIYDDSGIKITTSTLIMILDSHTIYTACIVPFCQYHYEPPRFLINTNGVTEAIDPWELRSLRSEDTALRTYEQMAASLGSHWSTQIGEESVPIDVLLSAAFLGYSSILKKFTPGPQDLNRTNGRGMSPLIAAVLGGSADACSCLLKLGADPNFTHSNSLDSSPSQSEPAAGLHPAALHHAIFLGHRQIVELLIKSGADINQSFDHSTMHHCPWVHFQGCWWCINSGHKPGLICSMDSKAINALSIATKRGYQEVSGLLRADTTDTECDYLEVSKLLLQNGVHSGCLELHLAIDFGHRCLVEEILSKSDTVEHLDAPLSGTTPFQAALQTRNGPVCEALLAAGFNIDAKPENLSLAAEGGSAQVVRRLLRILKTTSSSCTSESTKALQVAFKSGFPNIAEILVGEGVPLPSNWWHGVFGTYQLESLLSTLERIQFTQDVVEHAPQDGRSVLEAAMQNPHAGVAGFALDRFPQAYDSGALLARLCTGLSANESSPDALLDELVRRRDAAQDEDLTPALENAAIALAAYFQKNDLLRALLERPQPHAPALVPGPDLWDILLIRGEKPCTFPNCFCYMACRNDALLRERLGGGSWWHLEDPMCRLRKTSPLFMAVKGRDPKAIHQLISKGYKPDLPTLIATIDWKELTPTMQRLLETARKNGLGFGLWERCSRIVEYILEDGCLETLQLLTGHKEKVSNLYYDTTCSYRKDFDGPKTALQLAIHANRASDEMLYYLIGKGADVTAPANHNLGELPSKLRPGKGRSRLLDISLGREPILMRPEQLWRAEHVSRQRQRLGDLI</sequence>
<dbReference type="Pfam" id="PF14420">
    <property type="entry name" value="Clr5"/>
    <property type="match status" value="1"/>
</dbReference>
<evidence type="ECO:0000313" key="5">
    <source>
        <dbReference type="EMBL" id="KAK8101733.1"/>
    </source>
</evidence>
<protein>
    <submittedName>
        <fullName evidence="5">Ankyrin</fullName>
    </submittedName>
</protein>
<feature type="repeat" description="ANK" evidence="3">
    <location>
        <begin position="459"/>
        <end position="491"/>
    </location>
</feature>
<accession>A0AAW0QF26</accession>
<dbReference type="EMBL" id="JAQQWP010000009">
    <property type="protein sequence ID" value="KAK8101733.1"/>
    <property type="molecule type" value="Genomic_DNA"/>
</dbReference>
<dbReference type="Gene3D" id="1.25.40.20">
    <property type="entry name" value="Ankyrin repeat-containing domain"/>
    <property type="match status" value="3"/>
</dbReference>
<reference evidence="5 6" key="1">
    <citation type="submission" date="2023-01" db="EMBL/GenBank/DDBJ databases">
        <title>Analysis of 21 Apiospora genomes using comparative genomics revels a genus with tremendous synthesis potential of carbohydrate active enzymes and secondary metabolites.</title>
        <authorList>
            <person name="Sorensen T."/>
        </authorList>
    </citation>
    <scope>NUCLEOTIDE SEQUENCE [LARGE SCALE GENOMIC DNA]</scope>
    <source>
        <strain evidence="5 6">CBS 117206</strain>
    </source>
</reference>
<evidence type="ECO:0000313" key="6">
    <source>
        <dbReference type="Proteomes" id="UP001392437"/>
    </source>
</evidence>
<evidence type="ECO:0000256" key="3">
    <source>
        <dbReference type="PROSITE-ProRule" id="PRU00023"/>
    </source>
</evidence>
<name>A0AAW0QF26_9PEZI</name>
<keyword evidence="1" id="KW-0677">Repeat</keyword>
<dbReference type="PANTHER" id="PTHR24198:SF165">
    <property type="entry name" value="ANKYRIN REPEAT-CONTAINING PROTEIN-RELATED"/>
    <property type="match status" value="1"/>
</dbReference>
<keyword evidence="6" id="KW-1185">Reference proteome</keyword>
<dbReference type="PROSITE" id="PS50088">
    <property type="entry name" value="ANK_REPEAT"/>
    <property type="match status" value="3"/>
</dbReference>
<dbReference type="Proteomes" id="UP001392437">
    <property type="component" value="Unassembled WGS sequence"/>
</dbReference>
<organism evidence="5 6">
    <name type="scientific">Apiospora kogelbergensis</name>
    <dbReference type="NCBI Taxonomy" id="1337665"/>
    <lineage>
        <taxon>Eukaryota</taxon>
        <taxon>Fungi</taxon>
        <taxon>Dikarya</taxon>
        <taxon>Ascomycota</taxon>
        <taxon>Pezizomycotina</taxon>
        <taxon>Sordariomycetes</taxon>
        <taxon>Xylariomycetidae</taxon>
        <taxon>Amphisphaeriales</taxon>
        <taxon>Apiosporaceae</taxon>
        <taxon>Apiospora</taxon>
    </lineage>
</organism>
<dbReference type="SMART" id="SM00248">
    <property type="entry name" value="ANK"/>
    <property type="match status" value="9"/>
</dbReference>
<dbReference type="SUPFAM" id="SSF48403">
    <property type="entry name" value="Ankyrin repeat"/>
    <property type="match status" value="1"/>
</dbReference>
<dbReference type="PROSITE" id="PS50297">
    <property type="entry name" value="ANK_REP_REGION"/>
    <property type="match status" value="1"/>
</dbReference>
<comment type="caution">
    <text evidence="5">The sequence shown here is derived from an EMBL/GenBank/DDBJ whole genome shotgun (WGS) entry which is preliminary data.</text>
</comment>
<feature type="repeat" description="ANK" evidence="3">
    <location>
        <begin position="507"/>
        <end position="539"/>
    </location>
</feature>
<dbReference type="InterPro" id="IPR036770">
    <property type="entry name" value="Ankyrin_rpt-contain_sf"/>
</dbReference>
<evidence type="ECO:0000259" key="4">
    <source>
        <dbReference type="Pfam" id="PF14420"/>
    </source>
</evidence>
<gene>
    <name evidence="5" type="ORF">PG999_012107</name>
</gene>
<dbReference type="AlphaFoldDB" id="A0AAW0QF26"/>
<dbReference type="InterPro" id="IPR025676">
    <property type="entry name" value="Clr5_dom"/>
</dbReference>
<dbReference type="InterPro" id="IPR002110">
    <property type="entry name" value="Ankyrin_rpt"/>
</dbReference>
<feature type="domain" description="Clr5" evidence="4">
    <location>
        <begin position="15"/>
        <end position="68"/>
    </location>
</feature>
<feature type="repeat" description="ANK" evidence="3">
    <location>
        <begin position="653"/>
        <end position="685"/>
    </location>
</feature>